<feature type="binding site" description="distal binding residue" evidence="5">
    <location>
        <position position="71"/>
    </location>
    <ligand>
        <name>heme</name>
        <dbReference type="ChEBI" id="CHEBI:30413"/>
    </ligand>
    <ligandPart>
        <name>Fe</name>
        <dbReference type="ChEBI" id="CHEBI:18248"/>
    </ligandPart>
</feature>
<dbReference type="Gene3D" id="1.10.490.10">
    <property type="entry name" value="Globins"/>
    <property type="match status" value="1"/>
</dbReference>
<dbReference type="EMBL" id="JAAQPH010000015">
    <property type="protein sequence ID" value="NIA70702.1"/>
    <property type="molecule type" value="Genomic_DNA"/>
</dbReference>
<dbReference type="InterPro" id="IPR009050">
    <property type="entry name" value="Globin-like_sf"/>
</dbReference>
<comment type="caution">
    <text evidence="6">The sequence shown here is derived from an EMBL/GenBank/DDBJ whole genome shotgun (WGS) entry which is preliminary data.</text>
</comment>
<keyword evidence="2 5" id="KW-0349">Heme</keyword>
<proteinExistence type="predicted"/>
<dbReference type="Proteomes" id="UP000761264">
    <property type="component" value="Unassembled WGS sequence"/>
</dbReference>
<dbReference type="RefSeq" id="WP_167227578.1">
    <property type="nucleotide sequence ID" value="NZ_JAAQPH010000015.1"/>
</dbReference>
<evidence type="ECO:0000256" key="2">
    <source>
        <dbReference type="ARBA" id="ARBA00022617"/>
    </source>
</evidence>
<reference evidence="6" key="1">
    <citation type="submission" date="2020-03" db="EMBL/GenBank/DDBJ databases">
        <title>Genome of Pelagibius litoralis DSM 21314T.</title>
        <authorList>
            <person name="Wang G."/>
        </authorList>
    </citation>
    <scope>NUCLEOTIDE SEQUENCE</scope>
    <source>
        <strain evidence="6">DSM 21314</strain>
    </source>
</reference>
<evidence type="ECO:0000256" key="1">
    <source>
        <dbReference type="ARBA" id="ARBA00022448"/>
    </source>
</evidence>
<evidence type="ECO:0000256" key="3">
    <source>
        <dbReference type="ARBA" id="ARBA00022723"/>
    </source>
</evidence>
<evidence type="ECO:0000256" key="4">
    <source>
        <dbReference type="ARBA" id="ARBA00023004"/>
    </source>
</evidence>
<protein>
    <submittedName>
        <fullName evidence="6">Group 1 truncated hemoglobin</fullName>
    </submittedName>
</protein>
<dbReference type="AlphaFoldDB" id="A0A967F0A9"/>
<evidence type="ECO:0000313" key="6">
    <source>
        <dbReference type="EMBL" id="NIA70702.1"/>
    </source>
</evidence>
<dbReference type="GO" id="GO:0020037">
    <property type="term" value="F:heme binding"/>
    <property type="evidence" value="ECO:0007669"/>
    <property type="project" value="InterPro"/>
</dbReference>
<keyword evidence="3 5" id="KW-0479">Metal-binding</keyword>
<sequence length="140" mass="15966">MGDTLFDELGGMACLEKVHKIFYGKLLSHPWLKGFFEGVPRWHLESQQSEFMAGVFGGPRIYGGRPPKSAHMHLFITEEVFLIRHDLLRESLAEAGVRPDLMERWLTYDMRMKSALVKESPSDCAGRYNNEAVVVVDKPL</sequence>
<keyword evidence="4 5" id="KW-0408">Iron</keyword>
<evidence type="ECO:0000313" key="7">
    <source>
        <dbReference type="Proteomes" id="UP000761264"/>
    </source>
</evidence>
<gene>
    <name evidence="6" type="ORF">HBA54_19060</name>
</gene>
<dbReference type="InterPro" id="IPR012292">
    <property type="entry name" value="Globin/Proto"/>
</dbReference>
<dbReference type="CDD" id="cd00454">
    <property type="entry name" value="TrHb1_N"/>
    <property type="match status" value="1"/>
</dbReference>
<dbReference type="SUPFAM" id="SSF46458">
    <property type="entry name" value="Globin-like"/>
    <property type="match status" value="1"/>
</dbReference>
<dbReference type="GO" id="GO:0046872">
    <property type="term" value="F:metal ion binding"/>
    <property type="evidence" value="ECO:0007669"/>
    <property type="project" value="UniProtKB-KW"/>
</dbReference>
<keyword evidence="7" id="KW-1185">Reference proteome</keyword>
<name>A0A967F0A9_9PROT</name>
<dbReference type="GO" id="GO:0019825">
    <property type="term" value="F:oxygen binding"/>
    <property type="evidence" value="ECO:0007669"/>
    <property type="project" value="InterPro"/>
</dbReference>
<organism evidence="6 7">
    <name type="scientific">Pelagibius litoralis</name>
    <dbReference type="NCBI Taxonomy" id="374515"/>
    <lineage>
        <taxon>Bacteria</taxon>
        <taxon>Pseudomonadati</taxon>
        <taxon>Pseudomonadota</taxon>
        <taxon>Alphaproteobacteria</taxon>
        <taxon>Rhodospirillales</taxon>
        <taxon>Rhodovibrionaceae</taxon>
        <taxon>Pelagibius</taxon>
    </lineage>
</organism>
<accession>A0A967F0A9</accession>
<evidence type="ECO:0000256" key="5">
    <source>
        <dbReference type="PIRSR" id="PIRSR601486-1"/>
    </source>
</evidence>
<dbReference type="Pfam" id="PF01152">
    <property type="entry name" value="Bac_globin"/>
    <property type="match status" value="1"/>
</dbReference>
<keyword evidence="1" id="KW-0813">Transport</keyword>
<dbReference type="InterPro" id="IPR001486">
    <property type="entry name" value="Hemoglobin_trunc"/>
</dbReference>